<dbReference type="Proteomes" id="UP001303046">
    <property type="component" value="Unassembled WGS sequence"/>
</dbReference>
<accession>A0ABR1CE20</accession>
<evidence type="ECO:0000313" key="1">
    <source>
        <dbReference type="EMBL" id="KAK6736360.1"/>
    </source>
</evidence>
<comment type="caution">
    <text evidence="1">The sequence shown here is derived from an EMBL/GenBank/DDBJ whole genome shotgun (WGS) entry which is preliminary data.</text>
</comment>
<gene>
    <name evidence="1" type="primary">Necator_chrII.g6984</name>
    <name evidence="1" type="ORF">RB195_019191</name>
</gene>
<name>A0ABR1CE20_NECAM</name>
<organism evidence="1 2">
    <name type="scientific">Necator americanus</name>
    <name type="common">Human hookworm</name>
    <dbReference type="NCBI Taxonomy" id="51031"/>
    <lineage>
        <taxon>Eukaryota</taxon>
        <taxon>Metazoa</taxon>
        <taxon>Ecdysozoa</taxon>
        <taxon>Nematoda</taxon>
        <taxon>Chromadorea</taxon>
        <taxon>Rhabditida</taxon>
        <taxon>Rhabditina</taxon>
        <taxon>Rhabditomorpha</taxon>
        <taxon>Strongyloidea</taxon>
        <taxon>Ancylostomatidae</taxon>
        <taxon>Bunostominae</taxon>
        <taxon>Necator</taxon>
    </lineage>
</organism>
<protein>
    <submittedName>
        <fullName evidence="1">Uncharacterized protein</fullName>
    </submittedName>
</protein>
<keyword evidence="2" id="KW-1185">Reference proteome</keyword>
<reference evidence="1 2" key="1">
    <citation type="submission" date="2023-08" db="EMBL/GenBank/DDBJ databases">
        <title>A Necator americanus chromosomal reference genome.</title>
        <authorList>
            <person name="Ilik V."/>
            <person name="Petrzelkova K.J."/>
            <person name="Pardy F."/>
            <person name="Fuh T."/>
            <person name="Niatou-Singa F.S."/>
            <person name="Gouil Q."/>
            <person name="Baker L."/>
            <person name="Ritchie M.E."/>
            <person name="Jex A.R."/>
            <person name="Gazzola D."/>
            <person name="Li H."/>
            <person name="Toshio Fujiwara R."/>
            <person name="Zhan B."/>
            <person name="Aroian R.V."/>
            <person name="Pafco B."/>
            <person name="Schwarz E.M."/>
        </authorList>
    </citation>
    <scope>NUCLEOTIDE SEQUENCE [LARGE SCALE GENOMIC DNA]</scope>
    <source>
        <strain evidence="1 2">Aroian</strain>
        <tissue evidence="1">Whole animal</tissue>
    </source>
</reference>
<evidence type="ECO:0000313" key="2">
    <source>
        <dbReference type="Proteomes" id="UP001303046"/>
    </source>
</evidence>
<dbReference type="EMBL" id="JAVFWL010000002">
    <property type="protein sequence ID" value="KAK6736360.1"/>
    <property type="molecule type" value="Genomic_DNA"/>
</dbReference>
<proteinExistence type="predicted"/>
<sequence>MSSKLDVVLFGQLETSTGPNSVNEGTAQKSCRRWRWKMLVVWPAAGVNHYSFLNLVRQLQEQSMLCISKKCARSCNVRSRRWSIAKGQFLHDKRTSHSASQKLNERGCEVATSTVLRGPFAKRLPFLEHLDNFFGKNYFVNQDQIEYVSYDFVNSRNLDLF</sequence>